<dbReference type="InterPro" id="IPR057326">
    <property type="entry name" value="KR_dom"/>
</dbReference>
<comment type="caution">
    <text evidence="4">The sequence shown here is derived from an EMBL/GenBank/DDBJ whole genome shotgun (WGS) entry which is preliminary data.</text>
</comment>
<gene>
    <name evidence="4" type="ORF">D1224_02655</name>
</gene>
<dbReference type="InterPro" id="IPR036291">
    <property type="entry name" value="NAD(P)-bd_dom_sf"/>
</dbReference>
<dbReference type="AlphaFoldDB" id="A0A399R8N0"/>
<name>A0A399R8N0_9PROT</name>
<protein>
    <submittedName>
        <fullName evidence="4">SDR family oxidoreductase</fullName>
    </submittedName>
</protein>
<dbReference type="SMART" id="SM00822">
    <property type="entry name" value="PKS_KR"/>
    <property type="match status" value="1"/>
</dbReference>
<dbReference type="Gene3D" id="3.40.50.720">
    <property type="entry name" value="NAD(P)-binding Rossmann-like Domain"/>
    <property type="match status" value="1"/>
</dbReference>
<dbReference type="GO" id="GO:0016491">
    <property type="term" value="F:oxidoreductase activity"/>
    <property type="evidence" value="ECO:0007669"/>
    <property type="project" value="UniProtKB-KW"/>
</dbReference>
<organism evidence="4 5">
    <name type="scientific">Henriciella barbarensis</name>
    <dbReference type="NCBI Taxonomy" id="86342"/>
    <lineage>
        <taxon>Bacteria</taxon>
        <taxon>Pseudomonadati</taxon>
        <taxon>Pseudomonadota</taxon>
        <taxon>Alphaproteobacteria</taxon>
        <taxon>Hyphomonadales</taxon>
        <taxon>Hyphomonadaceae</taxon>
        <taxon>Henriciella</taxon>
    </lineage>
</organism>
<accession>A0A399R8N0</accession>
<dbReference type="InterPro" id="IPR002347">
    <property type="entry name" value="SDR_fam"/>
</dbReference>
<dbReference type="PANTHER" id="PTHR43669:SF3">
    <property type="entry name" value="ALCOHOL DEHYDROGENASE, PUTATIVE (AFU_ORTHOLOGUE AFUA_3G03445)-RELATED"/>
    <property type="match status" value="1"/>
</dbReference>
<feature type="domain" description="Ketoreductase" evidence="3">
    <location>
        <begin position="9"/>
        <end position="190"/>
    </location>
</feature>
<evidence type="ECO:0000256" key="1">
    <source>
        <dbReference type="ARBA" id="ARBA00006484"/>
    </source>
</evidence>
<evidence type="ECO:0000259" key="3">
    <source>
        <dbReference type="SMART" id="SM00822"/>
    </source>
</evidence>
<evidence type="ECO:0000256" key="2">
    <source>
        <dbReference type="ARBA" id="ARBA00023002"/>
    </source>
</evidence>
<evidence type="ECO:0000313" key="4">
    <source>
        <dbReference type="EMBL" id="RIJ26032.1"/>
    </source>
</evidence>
<dbReference type="PRINTS" id="PR00081">
    <property type="entry name" value="GDHRDH"/>
</dbReference>
<dbReference type="RefSeq" id="WP_119378381.1">
    <property type="nucleotide sequence ID" value="NZ_QWGB01000004.1"/>
</dbReference>
<dbReference type="OrthoDB" id="9796652at2"/>
<dbReference type="Proteomes" id="UP000265431">
    <property type="component" value="Unassembled WGS sequence"/>
</dbReference>
<dbReference type="InterPro" id="IPR020904">
    <property type="entry name" value="Sc_DH/Rdtase_CS"/>
</dbReference>
<dbReference type="PRINTS" id="PR00080">
    <property type="entry name" value="SDRFAMILY"/>
</dbReference>
<keyword evidence="5" id="KW-1185">Reference proteome</keyword>
<dbReference type="NCBIfam" id="NF005559">
    <property type="entry name" value="PRK07231.1"/>
    <property type="match status" value="1"/>
</dbReference>
<dbReference type="Pfam" id="PF13561">
    <property type="entry name" value="adh_short_C2"/>
    <property type="match status" value="1"/>
</dbReference>
<keyword evidence="2" id="KW-0560">Oxidoreductase</keyword>
<comment type="similarity">
    <text evidence="1">Belongs to the short-chain dehydrogenases/reductases (SDR) family.</text>
</comment>
<dbReference type="SUPFAM" id="SSF51735">
    <property type="entry name" value="NAD(P)-binding Rossmann-fold domains"/>
    <property type="match status" value="1"/>
</dbReference>
<dbReference type="FunFam" id="3.40.50.720:FF:000084">
    <property type="entry name" value="Short-chain dehydrogenase reductase"/>
    <property type="match status" value="1"/>
</dbReference>
<sequence length="255" mass="27087">MELFKLNGKTALVTGASGGLGESFARALSQAGARVVLAARRIEKLEALAAEIKSQGGEALAVSMDVTDPASVESAFATVQDKFGGPADIIVNNSGISRDNWYTKITEEEWRAVMETNVDGVWRVAKAASNALIEAGKPGSIINIASITALRPQYFISAYAASKAAVDHMTRVMALEGARYGIRVNAIAPGYYKTNINDEFLDSEAGDKMRKRIPMRRFGEHAELSGALLLLASDAGSYMTGSTIVVDGGHTVNTL</sequence>
<dbReference type="PANTHER" id="PTHR43669">
    <property type="entry name" value="5-KETO-D-GLUCONATE 5-REDUCTASE"/>
    <property type="match status" value="1"/>
</dbReference>
<evidence type="ECO:0000313" key="5">
    <source>
        <dbReference type="Proteomes" id="UP000265431"/>
    </source>
</evidence>
<dbReference type="EMBL" id="QWGB01000004">
    <property type="protein sequence ID" value="RIJ26032.1"/>
    <property type="molecule type" value="Genomic_DNA"/>
</dbReference>
<proteinExistence type="inferred from homology"/>
<dbReference type="PROSITE" id="PS00061">
    <property type="entry name" value="ADH_SHORT"/>
    <property type="match status" value="1"/>
</dbReference>
<reference evidence="4 5" key="1">
    <citation type="submission" date="2018-08" db="EMBL/GenBank/DDBJ databases">
        <title>Henriciella mobilis sp. nov., isolated from seawater.</title>
        <authorList>
            <person name="Cheng H."/>
            <person name="Wu Y.-H."/>
            <person name="Xu X.-W."/>
            <person name="Guo L.-L."/>
        </authorList>
    </citation>
    <scope>NUCLEOTIDE SEQUENCE [LARGE SCALE GENOMIC DNA]</scope>
    <source>
        <strain evidence="4 5">CCUG66934</strain>
    </source>
</reference>